<comment type="subcellular location">
    <subcellularLocation>
        <location evidence="1">Cytoplasm</location>
    </subcellularLocation>
</comment>
<organism evidence="5 6">
    <name type="scientific">Nocardia flavorosea</name>
    <dbReference type="NCBI Taxonomy" id="53429"/>
    <lineage>
        <taxon>Bacteria</taxon>
        <taxon>Bacillati</taxon>
        <taxon>Actinomycetota</taxon>
        <taxon>Actinomycetes</taxon>
        <taxon>Mycobacteriales</taxon>
        <taxon>Nocardiaceae</taxon>
        <taxon>Nocardia</taxon>
    </lineage>
</organism>
<keyword evidence="3" id="KW-0963">Cytoplasm</keyword>
<keyword evidence="4" id="KW-0143">Chaperone</keyword>
<dbReference type="InterPro" id="IPR025734">
    <property type="entry name" value="EspG"/>
</dbReference>
<evidence type="ECO:0000313" key="5">
    <source>
        <dbReference type="EMBL" id="NKY58342.1"/>
    </source>
</evidence>
<comment type="caution">
    <text evidence="5">The sequence shown here is derived from an EMBL/GenBank/DDBJ whole genome shotgun (WGS) entry which is preliminary data.</text>
</comment>
<evidence type="ECO:0000256" key="2">
    <source>
        <dbReference type="ARBA" id="ARBA00006411"/>
    </source>
</evidence>
<gene>
    <name evidence="5" type="ORF">HGA15_19800</name>
</gene>
<comment type="similarity">
    <text evidence="2">Belongs to the EspG family.</text>
</comment>
<reference evidence="5 6" key="1">
    <citation type="submission" date="2020-04" db="EMBL/GenBank/DDBJ databases">
        <title>MicrobeNet Type strains.</title>
        <authorList>
            <person name="Nicholson A.C."/>
        </authorList>
    </citation>
    <scope>NUCLEOTIDE SEQUENCE [LARGE SCALE GENOMIC DNA]</scope>
    <source>
        <strain evidence="5 6">JCM 3332</strain>
    </source>
</reference>
<dbReference type="Proteomes" id="UP000570678">
    <property type="component" value="Unassembled WGS sequence"/>
</dbReference>
<dbReference type="EMBL" id="JAAXOT010000010">
    <property type="protein sequence ID" value="NKY58342.1"/>
    <property type="molecule type" value="Genomic_DNA"/>
</dbReference>
<proteinExistence type="inferred from homology"/>
<keyword evidence="6" id="KW-1185">Reference proteome</keyword>
<evidence type="ECO:0000313" key="6">
    <source>
        <dbReference type="Proteomes" id="UP000570678"/>
    </source>
</evidence>
<dbReference type="AlphaFoldDB" id="A0A846YLG7"/>
<evidence type="ECO:0000256" key="3">
    <source>
        <dbReference type="ARBA" id="ARBA00022490"/>
    </source>
</evidence>
<evidence type="ECO:0000256" key="1">
    <source>
        <dbReference type="ARBA" id="ARBA00004496"/>
    </source>
</evidence>
<name>A0A846YLG7_9NOCA</name>
<dbReference type="Pfam" id="PF14011">
    <property type="entry name" value="ESX-1_EspG"/>
    <property type="match status" value="1"/>
</dbReference>
<protein>
    <submittedName>
        <fullName evidence="5">ESX secretion-associated protein EspG</fullName>
    </submittedName>
</protein>
<dbReference type="RefSeq" id="WP_062979563.1">
    <property type="nucleotide sequence ID" value="NZ_JAAXOT010000010.1"/>
</dbReference>
<accession>A0A846YLG7</accession>
<evidence type="ECO:0000256" key="4">
    <source>
        <dbReference type="ARBA" id="ARBA00023186"/>
    </source>
</evidence>
<sequence length="263" mass="27833">MVTLTVDAIAVLSELLGIQTLPLVLDVGPRHDSVASWRAAQQQTTAALRASELIDSFGDVAPGLAAALHILALPDREIAARQYTASGIQRVCVARRGDQHAYAARAGDTFEIATFWSGSDIADLVRPLLHALGSRPPARVSSFSLPTEDLEDHLDRAGGGSGDYTQALRRSGLDERTAVEFGVALARCLARAEIVGYAYADGVTYRAPGAVVVHDSAQGRIVAGPSLSSDGRMWSTFTAGSDHRIVHSIAAMIELLPGHGWDS</sequence>